<dbReference type="KEGG" id="pseg:D3H65_19770"/>
<sequence>MKCSALKGWVHRCNYHSLRLCGKLATTLLILFCCQVQAQAFGQGITLSVKDAPPEQVFRELKKQSGYGFVYPSEVLTRLNRITLTVNKASLEEVLNQVFKGQPYTYSIIDKIVVIKLRDVAAEQPARQGASAPLPIDVTGKVTNEKGEPLQGVTVTVKGTDKITSTDAGGAFTINSVDREAVLLFSSINMEPFELRVSGKSDLAIRMRAKVRELDDVTVLVNTGYEKVPKERATGSFEFVNKEELNRRVGTDILSRLEGVTTSLFFDRRDLSAGQSTVPLNNVIIRGLSTLSGSLKSPLIIVNNLPYDGNINNINPNDVENITILKDAASASIYGARAANGVIVITLKQGQFNQPLHLTLNTNLIITETPDLFHFPKMSSAEFVDIETFLFNKGFYNSTINNVRFRPAISPAIEVLLRKRAGLISAADSAAQLDAFRNTDVRNDFEKYIYRNAINQQYALNMNGGSDKYKYSLSGGFDKNKLPLVGNDYNRATISSENVFMPLKKLTVQVGIRFTNSLTENNSLGNIGTAGYNYRTFTGGAQNLYPYAQFADASGNPLTIAKDWREGYTDTAGAGKLLNWKYSPLNELNNADNTNREQEIVLSTSINYKINSQFNAGIMYQYLSANAEVKRYYNEQTYFTRNLINLYTQIQGNNVIYNIPRGGILDLINNKVRSHVARGQLDFNQNWNGKHQVNALAGGEIREKIATNNGSRSYGYNENTLSIGQVDYVNRFIRYGNRGSAQVPAGSVGYGKLTDHFVSLFANASYTYDSRYTLSASARRDAANLVGVDINDKWKPFWSAGAAWNISNEDFFKSNIISHLRFRANYGYEGNVNNLLSPYTIISYESAINSPVNLPFANITTPANPGLSWETIKQMNVGVDFRLAGNRIGGSIDYYRKNSNNLILSAPIDPTTGVGSVEKNSASMTGTGIDIMINSLNINSLNFKWNTELTLSHVTNKVTDYLLDDTYFPIGSIVSQSGNTIRPIKDISPYALFSYPFGGLDHNSGDPLGYLGKELSTDYFALSEQNFDTSNIIYNGSAIPTTFGNLNNNFTYKSFTLTVNIRYSFGYYFRKNTLMYYSLFNSGVTHPDYSKRWKEPGDEQKTSIPSMIYPISEPRRDQFYAYSSANVLKGDNIRLGYIRVSYDINKSTLGKLPVKAIQVYANVENLGILWRANKAGLDPDYDSGNTPFPPPKRVALGVKFDF</sequence>
<reference evidence="10 11" key="1">
    <citation type="submission" date="2018-09" db="EMBL/GenBank/DDBJ databases">
        <title>Genome sequencing of strain 6GH32-13.</title>
        <authorList>
            <person name="Weon H.-Y."/>
            <person name="Heo J."/>
            <person name="Kwon S.-W."/>
        </authorList>
    </citation>
    <scope>NUCLEOTIDE SEQUENCE [LARGE SCALE GENOMIC DNA]</scope>
    <source>
        <strain evidence="10 11">5GH32-13</strain>
    </source>
</reference>
<dbReference type="Gene3D" id="2.40.170.20">
    <property type="entry name" value="TonB-dependent receptor, beta-barrel domain"/>
    <property type="match status" value="1"/>
</dbReference>
<dbReference type="NCBIfam" id="TIGR04057">
    <property type="entry name" value="SusC_RagA_signa"/>
    <property type="match status" value="1"/>
</dbReference>
<comment type="subcellular location">
    <subcellularLocation>
        <location evidence="1 7">Cell outer membrane</location>
        <topology evidence="1 7">Multi-pass membrane protein</topology>
    </subcellularLocation>
</comment>
<dbReference type="InterPro" id="IPR039426">
    <property type="entry name" value="TonB-dep_rcpt-like"/>
</dbReference>
<evidence type="ECO:0000259" key="9">
    <source>
        <dbReference type="SMART" id="SM00965"/>
    </source>
</evidence>
<evidence type="ECO:0000256" key="1">
    <source>
        <dbReference type="ARBA" id="ARBA00004571"/>
    </source>
</evidence>
<dbReference type="Gene3D" id="2.170.130.10">
    <property type="entry name" value="TonB-dependent receptor, plug domain"/>
    <property type="match status" value="1"/>
</dbReference>
<keyword evidence="3 7" id="KW-1134">Transmembrane beta strand</keyword>
<dbReference type="PROSITE" id="PS52016">
    <property type="entry name" value="TONB_DEPENDENT_REC_3"/>
    <property type="match status" value="1"/>
</dbReference>
<dbReference type="InterPro" id="IPR036942">
    <property type="entry name" value="Beta-barrel_TonB_sf"/>
</dbReference>
<dbReference type="Proteomes" id="UP000263900">
    <property type="component" value="Chromosome"/>
</dbReference>
<keyword evidence="2 7" id="KW-0813">Transport</keyword>
<dbReference type="OrthoDB" id="9768177at2"/>
<evidence type="ECO:0000313" key="11">
    <source>
        <dbReference type="Proteomes" id="UP000263900"/>
    </source>
</evidence>
<dbReference type="Gene3D" id="2.60.40.1120">
    <property type="entry name" value="Carboxypeptidase-like, regulatory domain"/>
    <property type="match status" value="1"/>
</dbReference>
<dbReference type="EMBL" id="CP032157">
    <property type="protein sequence ID" value="AXY76084.1"/>
    <property type="molecule type" value="Genomic_DNA"/>
</dbReference>
<dbReference type="AlphaFoldDB" id="A0A3B7MNK1"/>
<dbReference type="InterPro" id="IPR037066">
    <property type="entry name" value="Plug_dom_sf"/>
</dbReference>
<evidence type="ECO:0000256" key="4">
    <source>
        <dbReference type="ARBA" id="ARBA00022692"/>
    </source>
</evidence>
<feature type="chain" id="PRO_5017801570" evidence="8">
    <location>
        <begin position="39"/>
        <end position="1202"/>
    </location>
</feature>
<dbReference type="InterPro" id="IPR011662">
    <property type="entry name" value="Secretin/TonB_short_N"/>
</dbReference>
<dbReference type="Pfam" id="PF07715">
    <property type="entry name" value="Plug"/>
    <property type="match status" value="1"/>
</dbReference>
<dbReference type="InterPro" id="IPR008969">
    <property type="entry name" value="CarboxyPept-like_regulatory"/>
</dbReference>
<evidence type="ECO:0000256" key="6">
    <source>
        <dbReference type="ARBA" id="ARBA00023237"/>
    </source>
</evidence>
<dbReference type="InterPro" id="IPR023997">
    <property type="entry name" value="TonB-dep_OMP_SusC/RagA_CS"/>
</dbReference>
<protein>
    <submittedName>
        <fullName evidence="10">SusC/RagA family TonB-linked outer membrane protein</fullName>
    </submittedName>
</protein>
<keyword evidence="8" id="KW-0732">Signal</keyword>
<dbReference type="InterPro" id="IPR023996">
    <property type="entry name" value="TonB-dep_OMP_SusC/RagA"/>
</dbReference>
<evidence type="ECO:0000256" key="5">
    <source>
        <dbReference type="ARBA" id="ARBA00023136"/>
    </source>
</evidence>
<dbReference type="InterPro" id="IPR012910">
    <property type="entry name" value="Plug_dom"/>
</dbReference>
<keyword evidence="11" id="KW-1185">Reference proteome</keyword>
<accession>A0A3B7MNK1</accession>
<dbReference type="SMART" id="SM00965">
    <property type="entry name" value="STN"/>
    <property type="match status" value="1"/>
</dbReference>
<organism evidence="10 11">
    <name type="scientific">Paraflavitalea soli</name>
    <dbReference type="NCBI Taxonomy" id="2315862"/>
    <lineage>
        <taxon>Bacteria</taxon>
        <taxon>Pseudomonadati</taxon>
        <taxon>Bacteroidota</taxon>
        <taxon>Chitinophagia</taxon>
        <taxon>Chitinophagales</taxon>
        <taxon>Chitinophagaceae</taxon>
        <taxon>Paraflavitalea</taxon>
    </lineage>
</organism>
<name>A0A3B7MNK1_9BACT</name>
<keyword evidence="6 7" id="KW-0998">Cell outer membrane</keyword>
<proteinExistence type="inferred from homology"/>
<dbReference type="RefSeq" id="WP_119051963.1">
    <property type="nucleotide sequence ID" value="NZ_CP032157.1"/>
</dbReference>
<evidence type="ECO:0000256" key="2">
    <source>
        <dbReference type="ARBA" id="ARBA00022448"/>
    </source>
</evidence>
<feature type="signal peptide" evidence="8">
    <location>
        <begin position="1"/>
        <end position="38"/>
    </location>
</feature>
<dbReference type="NCBIfam" id="TIGR04056">
    <property type="entry name" value="OMP_RagA_SusC"/>
    <property type="match status" value="1"/>
</dbReference>
<evidence type="ECO:0000256" key="8">
    <source>
        <dbReference type="SAM" id="SignalP"/>
    </source>
</evidence>
<dbReference type="GO" id="GO:0009279">
    <property type="term" value="C:cell outer membrane"/>
    <property type="evidence" value="ECO:0007669"/>
    <property type="project" value="UniProtKB-SubCell"/>
</dbReference>
<keyword evidence="4 7" id="KW-0812">Transmembrane</keyword>
<comment type="similarity">
    <text evidence="7">Belongs to the TonB-dependent receptor family.</text>
</comment>
<dbReference type="SUPFAM" id="SSF49464">
    <property type="entry name" value="Carboxypeptidase regulatory domain-like"/>
    <property type="match status" value="1"/>
</dbReference>
<keyword evidence="5 7" id="KW-0472">Membrane</keyword>
<dbReference type="SUPFAM" id="SSF56935">
    <property type="entry name" value="Porins"/>
    <property type="match status" value="1"/>
</dbReference>
<evidence type="ECO:0000256" key="3">
    <source>
        <dbReference type="ARBA" id="ARBA00022452"/>
    </source>
</evidence>
<feature type="domain" description="Secretin/TonB short N-terminal" evidence="9">
    <location>
        <begin position="67"/>
        <end position="118"/>
    </location>
</feature>
<dbReference type="Pfam" id="PF07660">
    <property type="entry name" value="STN"/>
    <property type="match status" value="1"/>
</dbReference>
<evidence type="ECO:0000256" key="7">
    <source>
        <dbReference type="PROSITE-ProRule" id="PRU01360"/>
    </source>
</evidence>
<dbReference type="Pfam" id="PF13715">
    <property type="entry name" value="CarbopepD_reg_2"/>
    <property type="match status" value="1"/>
</dbReference>
<evidence type="ECO:0000313" key="10">
    <source>
        <dbReference type="EMBL" id="AXY76084.1"/>
    </source>
</evidence>
<gene>
    <name evidence="10" type="ORF">D3H65_19770</name>
</gene>